<gene>
    <name evidence="1" type="ORF">BT96DRAFT_1003491</name>
</gene>
<reference evidence="1" key="1">
    <citation type="journal article" date="2019" name="Environ. Microbiol.">
        <title>Fungal ecological strategies reflected in gene transcription - a case study of two litter decomposers.</title>
        <authorList>
            <person name="Barbi F."/>
            <person name="Kohler A."/>
            <person name="Barry K."/>
            <person name="Baskaran P."/>
            <person name="Daum C."/>
            <person name="Fauchery L."/>
            <person name="Ihrmark K."/>
            <person name="Kuo A."/>
            <person name="LaButti K."/>
            <person name="Lipzen A."/>
            <person name="Morin E."/>
            <person name="Grigoriev I.V."/>
            <person name="Henrissat B."/>
            <person name="Lindahl B."/>
            <person name="Martin F."/>
        </authorList>
    </citation>
    <scope>NUCLEOTIDE SEQUENCE</scope>
    <source>
        <strain evidence="1">JB14</strain>
    </source>
</reference>
<protein>
    <submittedName>
        <fullName evidence="1">Uncharacterized protein</fullName>
    </submittedName>
</protein>
<keyword evidence="2" id="KW-1185">Reference proteome</keyword>
<organism evidence="1 2">
    <name type="scientific">Gymnopus androsaceus JB14</name>
    <dbReference type="NCBI Taxonomy" id="1447944"/>
    <lineage>
        <taxon>Eukaryota</taxon>
        <taxon>Fungi</taxon>
        <taxon>Dikarya</taxon>
        <taxon>Basidiomycota</taxon>
        <taxon>Agaricomycotina</taxon>
        <taxon>Agaricomycetes</taxon>
        <taxon>Agaricomycetidae</taxon>
        <taxon>Agaricales</taxon>
        <taxon>Marasmiineae</taxon>
        <taxon>Omphalotaceae</taxon>
        <taxon>Gymnopus</taxon>
    </lineage>
</organism>
<sequence length="98" mass="11167">MKLVGWSEVLKASYHKTAHEAVDLYLNVQHNLAQQKADDLDKAHTHIENKLPALRNHQDHWGAYVLLQEQLKNKKDTLAKAEKCEVGSKKEEGKKGVK</sequence>
<dbReference type="Proteomes" id="UP000799118">
    <property type="component" value="Unassembled WGS sequence"/>
</dbReference>
<evidence type="ECO:0000313" key="1">
    <source>
        <dbReference type="EMBL" id="KAE9389193.1"/>
    </source>
</evidence>
<evidence type="ECO:0000313" key="2">
    <source>
        <dbReference type="Proteomes" id="UP000799118"/>
    </source>
</evidence>
<dbReference type="OrthoDB" id="3117807at2759"/>
<accession>A0A6A4GUW6</accession>
<dbReference type="AlphaFoldDB" id="A0A6A4GUW6"/>
<proteinExistence type="predicted"/>
<dbReference type="EMBL" id="ML769708">
    <property type="protein sequence ID" value="KAE9389193.1"/>
    <property type="molecule type" value="Genomic_DNA"/>
</dbReference>
<name>A0A6A4GUW6_9AGAR</name>